<dbReference type="EMBL" id="JAOPGA020001408">
    <property type="protein sequence ID" value="KAL0488130.1"/>
    <property type="molecule type" value="Genomic_DNA"/>
</dbReference>
<evidence type="ECO:0000313" key="4">
    <source>
        <dbReference type="EMBL" id="KAL0488130.1"/>
    </source>
</evidence>
<comment type="caution">
    <text evidence="4">The sequence shown here is derived from an EMBL/GenBank/DDBJ whole genome shotgun (WGS) entry which is preliminary data.</text>
</comment>
<dbReference type="AlphaFoldDB" id="A0AAW2ZH45"/>
<name>A0AAW2ZH45_9EUKA</name>
<feature type="non-terminal residue" evidence="4">
    <location>
        <position position="558"/>
    </location>
</feature>
<gene>
    <name evidence="4" type="ORF">AKO1_008951</name>
</gene>
<evidence type="ECO:0000313" key="5">
    <source>
        <dbReference type="Proteomes" id="UP001431209"/>
    </source>
</evidence>
<dbReference type="SUPFAM" id="SSF47923">
    <property type="entry name" value="Ypt/Rab-GAP domain of gyp1p"/>
    <property type="match status" value="2"/>
</dbReference>
<dbReference type="GO" id="GO:0005737">
    <property type="term" value="C:cytoplasm"/>
    <property type="evidence" value="ECO:0007669"/>
    <property type="project" value="UniProtKB-ARBA"/>
</dbReference>
<organism evidence="4 5">
    <name type="scientific">Acrasis kona</name>
    <dbReference type="NCBI Taxonomy" id="1008807"/>
    <lineage>
        <taxon>Eukaryota</taxon>
        <taxon>Discoba</taxon>
        <taxon>Heterolobosea</taxon>
        <taxon>Tetramitia</taxon>
        <taxon>Eutetramitia</taxon>
        <taxon>Acrasidae</taxon>
        <taxon>Acrasis</taxon>
    </lineage>
</organism>
<dbReference type="InterPro" id="IPR035969">
    <property type="entry name" value="Rab-GAP_TBC_sf"/>
</dbReference>
<dbReference type="PANTHER" id="PTHR22957">
    <property type="entry name" value="TBC1 DOMAIN FAMILY MEMBER GTPASE-ACTIVATING PROTEIN"/>
    <property type="match status" value="1"/>
</dbReference>
<accession>A0AAW2ZH45</accession>
<reference evidence="4 5" key="1">
    <citation type="submission" date="2024-03" db="EMBL/GenBank/DDBJ databases">
        <title>The Acrasis kona genome and developmental transcriptomes reveal deep origins of eukaryotic multicellular pathways.</title>
        <authorList>
            <person name="Sheikh S."/>
            <person name="Fu C.-J."/>
            <person name="Brown M.W."/>
            <person name="Baldauf S.L."/>
        </authorList>
    </citation>
    <scope>NUCLEOTIDE SEQUENCE [LARGE SCALE GENOMIC DNA]</scope>
    <source>
        <strain evidence="4 5">ATCC MYA-3509</strain>
    </source>
</reference>
<dbReference type="Pfam" id="PF00566">
    <property type="entry name" value="RabGAP-TBC"/>
    <property type="match status" value="1"/>
</dbReference>
<dbReference type="Gene3D" id="1.10.472.80">
    <property type="entry name" value="Ypt/Rab-GAP domain of gyp1p, domain 3"/>
    <property type="match status" value="1"/>
</dbReference>
<dbReference type="PANTHER" id="PTHR22957:SF337">
    <property type="entry name" value="TBC1 DOMAIN FAMILY MEMBER 5"/>
    <property type="match status" value="1"/>
</dbReference>
<dbReference type="Gene3D" id="1.10.8.270">
    <property type="entry name" value="putative rabgap domain of human tbc1 domain family member 14 like domains"/>
    <property type="match status" value="1"/>
</dbReference>
<evidence type="ECO:0000256" key="2">
    <source>
        <dbReference type="SAM" id="MobiDB-lite"/>
    </source>
</evidence>
<feature type="compositionally biased region" description="Polar residues" evidence="2">
    <location>
        <begin position="376"/>
        <end position="390"/>
    </location>
</feature>
<dbReference type="PROSITE" id="PS50086">
    <property type="entry name" value="TBC_RABGAP"/>
    <property type="match status" value="1"/>
</dbReference>
<keyword evidence="5" id="KW-1185">Reference proteome</keyword>
<feature type="domain" description="Rab-GAP TBC" evidence="3">
    <location>
        <begin position="47"/>
        <end position="311"/>
    </location>
</feature>
<evidence type="ECO:0000256" key="1">
    <source>
        <dbReference type="ARBA" id="ARBA00022468"/>
    </source>
</evidence>
<keyword evidence="1" id="KW-0343">GTPase activation</keyword>
<dbReference type="FunFam" id="1.10.8.270:FF:000011">
    <property type="entry name" value="TBC1 domain family member 5"/>
    <property type="match status" value="1"/>
</dbReference>
<dbReference type="Proteomes" id="UP001431209">
    <property type="component" value="Unassembled WGS sequence"/>
</dbReference>
<proteinExistence type="predicted"/>
<feature type="compositionally biased region" description="Polar residues" evidence="2">
    <location>
        <begin position="544"/>
        <end position="558"/>
    </location>
</feature>
<dbReference type="SMART" id="SM00164">
    <property type="entry name" value="TBC"/>
    <property type="match status" value="1"/>
</dbReference>
<feature type="region of interest" description="Disordered" evidence="2">
    <location>
        <begin position="535"/>
        <end position="558"/>
    </location>
</feature>
<sequence>YDEDSVSLIDLRTVGGTPEEQEAEFENIFKVQNSLPLITSKAFCGELRTSHIRSVYWKVFFGLCSSADWSSIQSSRSRYDVLIEKHTIDPHKLEAQDVNVFNPLSQNTSNPWTQFFQNTELNKLITQDLERLYPEHAFFRKDDVQAYMQRILFVWARENEETSYRQGMHELLAPIVLVLYRDARDASLNATNDVQKTLSLLFDKKYLEHDAFMLFERLMKKMKEFFLIVNTPKKAKNDPEEDPTVKTPIHQICHRIQSLLLNYQDPELCKHLKELNIEPQIYGLRWIRLLFGREFHIEDAMVIWDGIFADSGAYDDETFNLDLVEHIAINMLIYIRQQLLVDDYSHVLRRLMKYPPVEDPHVFVERALESRKNPYKKSNSTPEHTTTNSTLEKKLVVSEKKTTPSVFPLSKASSSTLHNHHSGSASALFSSFKDNIKDGLNNIGNHTPSVKKISKPKKTVNHTQLVQEADNNYIAKELKMAKALNSIISELTPMGYETEKFNPDTLLMSIARLKLVRDALEFQFVFEDVLGTHSVPPTKEEEAQQPTAQTVTITNSDG</sequence>
<feature type="region of interest" description="Disordered" evidence="2">
    <location>
        <begin position="373"/>
        <end position="397"/>
    </location>
</feature>
<dbReference type="FunFam" id="1.10.472.80:FF:000038">
    <property type="entry name" value="TBC1 domain family member 5"/>
    <property type="match status" value="1"/>
</dbReference>
<dbReference type="InterPro" id="IPR000195">
    <property type="entry name" value="Rab-GAP-TBC_dom"/>
</dbReference>
<dbReference type="GO" id="GO:0005096">
    <property type="term" value="F:GTPase activator activity"/>
    <property type="evidence" value="ECO:0007669"/>
    <property type="project" value="UniProtKB-KW"/>
</dbReference>
<feature type="non-terminal residue" evidence="4">
    <location>
        <position position="1"/>
    </location>
</feature>
<protein>
    <recommendedName>
        <fullName evidence="3">Rab-GAP TBC domain-containing protein</fullName>
    </recommendedName>
</protein>
<evidence type="ECO:0000259" key="3">
    <source>
        <dbReference type="PROSITE" id="PS50086"/>
    </source>
</evidence>